<dbReference type="SUPFAM" id="SSF53474">
    <property type="entry name" value="alpha/beta-Hydrolases"/>
    <property type="match status" value="1"/>
</dbReference>
<dbReference type="OrthoDB" id="9988524at2759"/>
<sequence>MPERVASMVFVPSPHPGKPSSIAGVLEQSEPGKSTRGRKLALILHGSAGHKDYLFLKRLATTLPMDTFRFDFRGRFESPGIWRQNSLEQDVEDLYVVTEYLTTYFGYHIDLIVAHSRGTILAVRWLCTTGEGKTVSGFVNVSGRYRMRGIYGQGSPDSDETKEWNESFINDGFHLLNLKAFKIKIYPEDIDTFANFDGSLVETRFPQTTDVLTIHGMLDRTVPVYDAVLYAKTLSNRRPGTHTLHLMEHTDHNCNGRHDEVVQTILDWWDTRLKGKLHWSGVWKGTDDWADEPSKSLERAASRSAGGGTCGSVTVSCTHRLATCTTELGITQQRRRKALEQQKVLDAERDLARYQAELARLHGIVSRVEKQEAQVKKYISRYRSYLNSPVIRLPTEILLSSSKKWHAEEPIPISRRLSAYLSFAPGGETLRSLCRHYGGTSTERSGEELLHIDVDFKDGYDAIPYVSAIFTLYSTSDRWKEANLKLPRFMLCSREEDMQDGDRCLAFSHAPQLRNIKRLEFNGDGLVRPFDWTIMCGGADALGNPIRIEQFSAVSGILWGAVPLRPVYLTSLHLPLWPVSSSVFRDITLPFLVSLKVWMRIYPGLEDKGRTFATPLITNEILHGLSSPSILSNLTCLEFIWAPEHSDWSDALIAMLRSRVPASTDAKSLKSVTLGIRNGEEMPSDVVMYMKELRAFGIIASLW</sequence>
<dbReference type="STRING" id="47428.A0A284QRH2"/>
<dbReference type="EMBL" id="FUEG01000001">
    <property type="protein sequence ID" value="SJK99047.1"/>
    <property type="molecule type" value="Genomic_DNA"/>
</dbReference>
<feature type="region of interest" description="Disordered" evidence="2">
    <location>
        <begin position="1"/>
        <end position="33"/>
    </location>
</feature>
<evidence type="ECO:0008006" key="5">
    <source>
        <dbReference type="Google" id="ProtNLM"/>
    </source>
</evidence>
<keyword evidence="4" id="KW-1185">Reference proteome</keyword>
<dbReference type="InterPro" id="IPR029058">
    <property type="entry name" value="AB_hydrolase_fold"/>
</dbReference>
<evidence type="ECO:0000313" key="4">
    <source>
        <dbReference type="Proteomes" id="UP000219338"/>
    </source>
</evidence>
<evidence type="ECO:0000313" key="3">
    <source>
        <dbReference type="EMBL" id="SJK99047.1"/>
    </source>
</evidence>
<dbReference type="Proteomes" id="UP000219338">
    <property type="component" value="Unassembled WGS sequence"/>
</dbReference>
<dbReference type="Gene3D" id="3.40.50.1820">
    <property type="entry name" value="alpha/beta hydrolase"/>
    <property type="match status" value="1"/>
</dbReference>
<dbReference type="AlphaFoldDB" id="A0A284QRH2"/>
<evidence type="ECO:0000256" key="2">
    <source>
        <dbReference type="SAM" id="MobiDB-lite"/>
    </source>
</evidence>
<organism evidence="3 4">
    <name type="scientific">Armillaria ostoyae</name>
    <name type="common">Armillaria root rot fungus</name>
    <dbReference type="NCBI Taxonomy" id="47428"/>
    <lineage>
        <taxon>Eukaryota</taxon>
        <taxon>Fungi</taxon>
        <taxon>Dikarya</taxon>
        <taxon>Basidiomycota</taxon>
        <taxon>Agaricomycotina</taxon>
        <taxon>Agaricomycetes</taxon>
        <taxon>Agaricomycetidae</taxon>
        <taxon>Agaricales</taxon>
        <taxon>Marasmiineae</taxon>
        <taxon>Physalacriaceae</taxon>
        <taxon>Armillaria</taxon>
    </lineage>
</organism>
<reference evidence="4" key="1">
    <citation type="journal article" date="2017" name="Nat. Ecol. Evol.">
        <title>Genome expansion and lineage-specific genetic innovations in the forest pathogenic fungi Armillaria.</title>
        <authorList>
            <person name="Sipos G."/>
            <person name="Prasanna A.N."/>
            <person name="Walter M.C."/>
            <person name="O'Connor E."/>
            <person name="Balint B."/>
            <person name="Krizsan K."/>
            <person name="Kiss B."/>
            <person name="Hess J."/>
            <person name="Varga T."/>
            <person name="Slot J."/>
            <person name="Riley R."/>
            <person name="Boka B."/>
            <person name="Rigling D."/>
            <person name="Barry K."/>
            <person name="Lee J."/>
            <person name="Mihaltcheva S."/>
            <person name="LaButti K."/>
            <person name="Lipzen A."/>
            <person name="Waldron R."/>
            <person name="Moloney N.M."/>
            <person name="Sperisen C."/>
            <person name="Kredics L."/>
            <person name="Vagvoelgyi C."/>
            <person name="Patrignani A."/>
            <person name="Fitzpatrick D."/>
            <person name="Nagy I."/>
            <person name="Doyle S."/>
            <person name="Anderson J.B."/>
            <person name="Grigoriev I.V."/>
            <person name="Gueldener U."/>
            <person name="Muensterkoetter M."/>
            <person name="Nagy L.G."/>
        </authorList>
    </citation>
    <scope>NUCLEOTIDE SEQUENCE [LARGE SCALE GENOMIC DNA]</scope>
    <source>
        <strain evidence="4">C18/9</strain>
    </source>
</reference>
<gene>
    <name evidence="3" type="ORF">ARMOST_02331</name>
</gene>
<protein>
    <recommendedName>
        <fullName evidence="5">AB hydrolase-1 domain-containing protein</fullName>
    </recommendedName>
</protein>
<name>A0A284QRH2_ARMOS</name>
<keyword evidence="1" id="KW-0175">Coiled coil</keyword>
<proteinExistence type="predicted"/>
<evidence type="ECO:0000256" key="1">
    <source>
        <dbReference type="SAM" id="Coils"/>
    </source>
</evidence>
<feature type="coiled-coil region" evidence="1">
    <location>
        <begin position="337"/>
        <end position="371"/>
    </location>
</feature>
<accession>A0A284QRH2</accession>